<proteinExistence type="predicted"/>
<evidence type="ECO:0000313" key="3">
    <source>
        <dbReference type="Proteomes" id="UP000646053"/>
    </source>
</evidence>
<evidence type="ECO:0000313" key="2">
    <source>
        <dbReference type="EMBL" id="NDJ17491.1"/>
    </source>
</evidence>
<feature type="signal peptide" evidence="1">
    <location>
        <begin position="1"/>
        <end position="22"/>
    </location>
</feature>
<keyword evidence="1" id="KW-0732">Signal</keyword>
<dbReference type="Proteomes" id="UP000646053">
    <property type="component" value="Unassembled WGS sequence"/>
</dbReference>
<organism evidence="2 3">
    <name type="scientific">Myxacorys almedinensis A</name>
    <dbReference type="NCBI Taxonomy" id="2690445"/>
    <lineage>
        <taxon>Bacteria</taxon>
        <taxon>Bacillati</taxon>
        <taxon>Cyanobacteriota</taxon>
        <taxon>Cyanophyceae</taxon>
        <taxon>Leptolyngbyales</taxon>
        <taxon>Leptolyngbyaceae</taxon>
        <taxon>Myxacorys</taxon>
        <taxon>Myxacorys almedinensis</taxon>
    </lineage>
</organism>
<dbReference type="EMBL" id="WVIE01000009">
    <property type="protein sequence ID" value="NDJ17491.1"/>
    <property type="molecule type" value="Genomic_DNA"/>
</dbReference>
<keyword evidence="3" id="KW-1185">Reference proteome</keyword>
<dbReference type="PROSITE" id="PS51257">
    <property type="entry name" value="PROKAR_LIPOPROTEIN"/>
    <property type="match status" value="1"/>
</dbReference>
<dbReference type="AlphaFoldDB" id="A0A8J7Z3F9"/>
<sequence>MMRLLSAILGQSFGFLFFVSLVSCTGSTAPGTVSTGERVLSVLDFGSITKVRDIQKNKNHFSVHVRGKVGAQAPLMGGVRAYELKDETGSIWIVTTDQIPTQGTPIVVQGTVRLQKIEVGGQDRSAVYLEQRKVEASS</sequence>
<feature type="chain" id="PRO_5035209795" evidence="1">
    <location>
        <begin position="23"/>
        <end position="138"/>
    </location>
</feature>
<protein>
    <submittedName>
        <fullName evidence="2">Uncharacterized protein</fullName>
    </submittedName>
</protein>
<evidence type="ECO:0000256" key="1">
    <source>
        <dbReference type="SAM" id="SignalP"/>
    </source>
</evidence>
<accession>A0A8J7Z3F9</accession>
<comment type="caution">
    <text evidence="2">The sequence shown here is derived from an EMBL/GenBank/DDBJ whole genome shotgun (WGS) entry which is preliminary data.</text>
</comment>
<gene>
    <name evidence="2" type="ORF">GS601_09355</name>
</gene>
<name>A0A8J7Z3F9_9CYAN</name>
<reference evidence="2" key="1">
    <citation type="submission" date="2019-12" db="EMBL/GenBank/DDBJ databases">
        <title>High-Quality draft genome sequences of three cyanobacteria isolated from the limestone walls of the Old Cathedral of Coimbra.</title>
        <authorList>
            <person name="Tiago I."/>
            <person name="Soares F."/>
            <person name="Portugal A."/>
        </authorList>
    </citation>
    <scope>NUCLEOTIDE SEQUENCE</scope>
    <source>
        <strain evidence="2">A</strain>
    </source>
</reference>